<protein>
    <recommendedName>
        <fullName evidence="4">Phosphoglycerol transferase I</fullName>
    </recommendedName>
</protein>
<dbReference type="RefSeq" id="WP_077313830.1">
    <property type="nucleotide sequence ID" value="NZ_AP024887.1"/>
</dbReference>
<feature type="transmembrane region" description="Helical" evidence="1">
    <location>
        <begin position="260"/>
        <end position="279"/>
    </location>
</feature>
<evidence type="ECO:0000313" key="3">
    <source>
        <dbReference type="Proteomes" id="UP000189475"/>
    </source>
</evidence>
<feature type="transmembrane region" description="Helical" evidence="1">
    <location>
        <begin position="291"/>
        <end position="310"/>
    </location>
</feature>
<gene>
    <name evidence="2" type="ORF">VPAL9027_01500</name>
</gene>
<keyword evidence="3" id="KW-1185">Reference proteome</keyword>
<feature type="transmembrane region" description="Helical" evidence="1">
    <location>
        <begin position="69"/>
        <end position="91"/>
    </location>
</feature>
<dbReference type="Pfam" id="PF14264">
    <property type="entry name" value="Glucos_trans_II"/>
    <property type="match status" value="1"/>
</dbReference>
<keyword evidence="1" id="KW-0812">Transmembrane</keyword>
<dbReference type="AlphaFoldDB" id="A0A1R4B3P2"/>
<dbReference type="InterPro" id="IPR025686">
    <property type="entry name" value="Glucos_trans_II"/>
</dbReference>
<evidence type="ECO:0008006" key="4">
    <source>
        <dbReference type="Google" id="ProtNLM"/>
    </source>
</evidence>
<sequence>MLKKEIDHWLIYATIFIAPIVVYFFYLSSFPLTYDELRSVQSVTVDYNWLRQGRWGMFYLNMFYSSNPVLPFVGIYISSVLCGIVVIKLFLFSRRESTFKALLFSLIVFLSYPSLIYFYDFSTISYSLGFIYILTYFSVLYFLSDSFLKNLIAILALTISIALYQSSLTVFIVMFMISLFFRSHNNLGKLFLKLFIGILLSIVIYYFSVKFFVLINNVEANSYVSSFVSYKFDKQSLLILFTNFFHHVFSFYTFSYSKFISHNYFLVILLFFSVLFSFINHKKIIPNSKIVTIFKLLVIILCPFTLNLLSPVDIPTRTLIALPLAVSFLSFIVLSHYQNKLFIGLSIFSVLFNIISVNKLSFVSKNAWNYDQRVGSMMIERIYNKPGYTELLLSKNKIPVHLVGFMGRKENQYNREIENIGKSFFSWGNNELLNVARLFNTMGFDEFRFANPLMLQSDFNQIRDMPNWPENGSVRIISGAVVIKVSDYSEAQVRTMCSIFKKNNIPDSCLVTYNPQSIKFSIQSYDKDMEMLDSHILKESRLVNARYRNGVLFPLSSDSQIILPNFNNNSKNSEISLSIKGDYEHDDTVEIYFKRTANEGYSANNMIRINILASNPSIIINLPSYLFKNGLRVDPSNHKTPINNFSVDVNNM</sequence>
<feature type="transmembrane region" description="Helical" evidence="1">
    <location>
        <begin position="316"/>
        <end position="334"/>
    </location>
</feature>
<proteinExistence type="predicted"/>
<feature type="transmembrane region" description="Helical" evidence="1">
    <location>
        <begin position="190"/>
        <end position="215"/>
    </location>
</feature>
<keyword evidence="1" id="KW-1133">Transmembrane helix</keyword>
<dbReference type="Proteomes" id="UP000189475">
    <property type="component" value="Unassembled WGS sequence"/>
</dbReference>
<organism evidence="2 3">
    <name type="scientific">Vibrio palustris</name>
    <dbReference type="NCBI Taxonomy" id="1918946"/>
    <lineage>
        <taxon>Bacteria</taxon>
        <taxon>Pseudomonadati</taxon>
        <taxon>Pseudomonadota</taxon>
        <taxon>Gammaproteobacteria</taxon>
        <taxon>Vibrionales</taxon>
        <taxon>Vibrionaceae</taxon>
        <taxon>Vibrio</taxon>
    </lineage>
</organism>
<accession>A0A1R4B3P2</accession>
<feature type="transmembrane region" description="Helical" evidence="1">
    <location>
        <begin position="9"/>
        <end position="27"/>
    </location>
</feature>
<feature type="transmembrane region" description="Helical" evidence="1">
    <location>
        <begin position="98"/>
        <end position="118"/>
    </location>
</feature>
<feature type="transmembrane region" description="Helical" evidence="1">
    <location>
        <begin position="341"/>
        <end position="362"/>
    </location>
</feature>
<evidence type="ECO:0000313" key="2">
    <source>
        <dbReference type="EMBL" id="SJL83532.1"/>
    </source>
</evidence>
<feature type="transmembrane region" description="Helical" evidence="1">
    <location>
        <begin position="124"/>
        <end position="144"/>
    </location>
</feature>
<dbReference type="EMBL" id="FUFT01000003">
    <property type="protein sequence ID" value="SJL83532.1"/>
    <property type="molecule type" value="Genomic_DNA"/>
</dbReference>
<dbReference type="STRING" id="1918946.VPAL9027_01500"/>
<dbReference type="OrthoDB" id="8099337at2"/>
<name>A0A1R4B3P2_9VIBR</name>
<keyword evidence="1" id="KW-0472">Membrane</keyword>
<evidence type="ECO:0000256" key="1">
    <source>
        <dbReference type="SAM" id="Phobius"/>
    </source>
</evidence>
<feature type="transmembrane region" description="Helical" evidence="1">
    <location>
        <begin position="236"/>
        <end position="254"/>
    </location>
</feature>
<reference evidence="2 3" key="1">
    <citation type="submission" date="2017-02" db="EMBL/GenBank/DDBJ databases">
        <authorList>
            <person name="Peterson S.W."/>
        </authorList>
    </citation>
    <scope>NUCLEOTIDE SEQUENCE [LARGE SCALE GENOMIC DNA]</scope>
    <source>
        <strain evidence="2 3">CECT 9027</strain>
    </source>
</reference>
<feature type="transmembrane region" description="Helical" evidence="1">
    <location>
        <begin position="151"/>
        <end position="178"/>
    </location>
</feature>